<dbReference type="AlphaFoldDB" id="A0A1E7LJQ2"/>
<dbReference type="OrthoDB" id="4313893at2"/>
<accession>A0A1E7LJQ2</accession>
<dbReference type="PROSITE" id="PS51257">
    <property type="entry name" value="PROKAR_LIPOPROTEIN"/>
    <property type="match status" value="1"/>
</dbReference>
<comment type="caution">
    <text evidence="1">The sequence shown here is derived from an EMBL/GenBank/DDBJ whole genome shotgun (WGS) entry which is preliminary data.</text>
</comment>
<dbReference type="EMBL" id="LJGZ01000103">
    <property type="protein sequence ID" value="OEV16341.1"/>
    <property type="molecule type" value="Genomic_DNA"/>
</dbReference>
<keyword evidence="2" id="KW-1185">Reference proteome</keyword>
<organism evidence="1 2">
    <name type="scientific">Streptomyces nanshensis</name>
    <dbReference type="NCBI Taxonomy" id="518642"/>
    <lineage>
        <taxon>Bacteria</taxon>
        <taxon>Bacillati</taxon>
        <taxon>Actinomycetota</taxon>
        <taxon>Actinomycetes</taxon>
        <taxon>Kitasatosporales</taxon>
        <taxon>Streptomycetaceae</taxon>
        <taxon>Streptomyces</taxon>
    </lineage>
</organism>
<dbReference type="RefSeq" id="WP_070203887.1">
    <property type="nucleotide sequence ID" value="NZ_LJGZ01000103.1"/>
</dbReference>
<reference evidence="1 2" key="1">
    <citation type="journal article" date="2016" name="Front. Microbiol.">
        <title>Comparative Genomics Analysis of Streptomyces Species Reveals Their Adaptation to the Marine Environment and Their Diversity at the Genomic Level.</title>
        <authorList>
            <person name="Tian X."/>
            <person name="Zhang Z."/>
            <person name="Yang T."/>
            <person name="Chen M."/>
            <person name="Li J."/>
            <person name="Chen F."/>
            <person name="Yang J."/>
            <person name="Li W."/>
            <person name="Zhang B."/>
            <person name="Zhang Z."/>
            <person name="Wu J."/>
            <person name="Zhang C."/>
            <person name="Long L."/>
            <person name="Xiao J."/>
        </authorList>
    </citation>
    <scope>NUCLEOTIDE SEQUENCE [LARGE SCALE GENOMIC DNA]</scope>
    <source>
        <strain evidence="1 2">SCSIO M10372</strain>
    </source>
</reference>
<evidence type="ECO:0000313" key="2">
    <source>
        <dbReference type="Proteomes" id="UP000175971"/>
    </source>
</evidence>
<proteinExistence type="predicted"/>
<name>A0A1E7LJQ2_9ACTN</name>
<sequence>MTPRLAGRLATALTRYAHRHGVHHYLATSCLHGEHGYCQGDTGKVGAKKPAECKFCGAACRCGCHHN</sequence>
<protein>
    <submittedName>
        <fullName evidence="1">Uncharacterized protein</fullName>
    </submittedName>
</protein>
<evidence type="ECO:0000313" key="1">
    <source>
        <dbReference type="EMBL" id="OEV16341.1"/>
    </source>
</evidence>
<dbReference type="PATRIC" id="fig|518642.7.peg.2703"/>
<gene>
    <name evidence="1" type="ORF">AN221_32565</name>
</gene>
<dbReference type="Proteomes" id="UP000175971">
    <property type="component" value="Unassembled WGS sequence"/>
</dbReference>